<dbReference type="Proteomes" id="UP000034665">
    <property type="component" value="Unassembled WGS sequence"/>
</dbReference>
<keyword evidence="1" id="KW-1133">Transmembrane helix</keyword>
<keyword evidence="1" id="KW-0812">Transmembrane</keyword>
<dbReference type="EMBL" id="LBWR01000001">
    <property type="protein sequence ID" value="KKR12614.1"/>
    <property type="molecule type" value="Genomic_DNA"/>
</dbReference>
<evidence type="ECO:0000313" key="2">
    <source>
        <dbReference type="EMBL" id="KKR12614.1"/>
    </source>
</evidence>
<name>A0A0G0N8Z3_9BACT</name>
<gene>
    <name evidence="2" type="ORF">UT41_C0001G0158</name>
</gene>
<feature type="transmembrane region" description="Helical" evidence="1">
    <location>
        <begin position="12"/>
        <end position="31"/>
    </location>
</feature>
<proteinExistence type="predicted"/>
<evidence type="ECO:0000256" key="1">
    <source>
        <dbReference type="SAM" id="Phobius"/>
    </source>
</evidence>
<accession>A0A0G0N8Z3</accession>
<dbReference type="STRING" id="1619013.UT41_C0001G0158"/>
<evidence type="ECO:0000313" key="3">
    <source>
        <dbReference type="Proteomes" id="UP000034665"/>
    </source>
</evidence>
<organism evidence="2 3">
    <name type="scientific">Candidatus Wolfebacteria bacterium GW2011_GWC2_39_22</name>
    <dbReference type="NCBI Taxonomy" id="1619013"/>
    <lineage>
        <taxon>Bacteria</taxon>
        <taxon>Candidatus Wolfeibacteriota</taxon>
    </lineage>
</organism>
<protein>
    <submittedName>
        <fullName evidence="2">Uncharacterized protein</fullName>
    </submittedName>
</protein>
<sequence length="334" mass="34469">MKNSIKNTYFPLVGVGILLIGSVVVGTVFAWTNPSDNPPVATPVITTTNGNIGIAKATPAYSLDIYNASDPRVRISNGTYNYFLGNANAFLSGALTNSFGISSSNGITFSGNNTTGSHMTLATDGSVGIGTASTDTNYKLTISGKGVKAESANTQPAGYFNNTGGGPAITAGTGGITLGGVNQIAWPMPAPAAFRGALVYTSSPWPTLGAATFTTIPYAYEKYDTDAIHNTVTNPARLTVPAGVSRVRLVFKLAVGSNPTSAGSLSVQIKKNGTTNNTDSAEATFPLATTYRPSVMVSSPVTNVIPGDYFEAVVYNSTAALTGVVSWFGMEVIE</sequence>
<reference evidence="2 3" key="1">
    <citation type="journal article" date="2015" name="Nature">
        <title>rRNA introns, odd ribosomes, and small enigmatic genomes across a large radiation of phyla.</title>
        <authorList>
            <person name="Brown C.T."/>
            <person name="Hug L.A."/>
            <person name="Thomas B.C."/>
            <person name="Sharon I."/>
            <person name="Castelle C.J."/>
            <person name="Singh A."/>
            <person name="Wilkins M.J."/>
            <person name="Williams K.H."/>
            <person name="Banfield J.F."/>
        </authorList>
    </citation>
    <scope>NUCLEOTIDE SEQUENCE [LARGE SCALE GENOMIC DNA]</scope>
</reference>
<keyword evidence="1" id="KW-0472">Membrane</keyword>
<dbReference type="AlphaFoldDB" id="A0A0G0N8Z3"/>
<comment type="caution">
    <text evidence="2">The sequence shown here is derived from an EMBL/GenBank/DDBJ whole genome shotgun (WGS) entry which is preliminary data.</text>
</comment>